<accession>A0A2N6NNF5</accession>
<gene>
    <name evidence="1" type="ORF">BM221_005390</name>
</gene>
<evidence type="ECO:0000313" key="1">
    <source>
        <dbReference type="EMBL" id="PMB68808.1"/>
    </source>
</evidence>
<organism evidence="1 2">
    <name type="scientific">Beauveria bassiana</name>
    <name type="common">White muscardine disease fungus</name>
    <name type="synonym">Tritirachium shiotae</name>
    <dbReference type="NCBI Taxonomy" id="176275"/>
    <lineage>
        <taxon>Eukaryota</taxon>
        <taxon>Fungi</taxon>
        <taxon>Dikarya</taxon>
        <taxon>Ascomycota</taxon>
        <taxon>Pezizomycotina</taxon>
        <taxon>Sordariomycetes</taxon>
        <taxon>Hypocreomycetidae</taxon>
        <taxon>Hypocreales</taxon>
        <taxon>Cordycipitaceae</taxon>
        <taxon>Beauveria</taxon>
    </lineage>
</organism>
<proteinExistence type="predicted"/>
<dbReference type="OMA" id="GYNTYLQ"/>
<protein>
    <submittedName>
        <fullName evidence="1">Uncharacterized protein</fullName>
    </submittedName>
</protein>
<name>A0A2N6NNF5_BEABA</name>
<reference evidence="1 2" key="1">
    <citation type="journal article" date="2016" name="Appl. Microbiol. Biotechnol.">
        <title>Characterization of T-DNA insertion mutants with decreased virulence in the entomopathogenic fungus Beauveria bassiana JEF-007.</title>
        <authorList>
            <person name="Kim S."/>
            <person name="Lee S.J."/>
            <person name="Nai Y.S."/>
            <person name="Yu J.S."/>
            <person name="Lee M.R."/>
            <person name="Yang Y.T."/>
            <person name="Kim J.S."/>
        </authorList>
    </citation>
    <scope>NUCLEOTIDE SEQUENCE [LARGE SCALE GENOMIC DNA]</scope>
    <source>
        <strain evidence="1 2">JEF-007</strain>
    </source>
</reference>
<comment type="caution">
    <text evidence="1">The sequence shown here is derived from an EMBL/GenBank/DDBJ whole genome shotgun (WGS) entry which is preliminary data.</text>
</comment>
<evidence type="ECO:0000313" key="2">
    <source>
        <dbReference type="Proteomes" id="UP000235728"/>
    </source>
</evidence>
<dbReference type="AlphaFoldDB" id="A0A2N6NNF5"/>
<sequence>MRIGVDTSVLGRVPVALLFWNVAYGETVPFFNGLTLGQGQLVSVLETSAGAAVKASVESGPSAGTTASFLDKSSFESSFLTYVVKVDVEKQTSSDASFALNWDNAADTSVYCDRFISHFIKGGALFARVDIKTTDSSKHKAIEQSAKAAFNAFGANIELTQSLKTSMTEIQKSSEVDMQFVYIGAPSDAQQTVSGNGSGGDAAQLVQLKTIADNFLARAKASEWKRRAVLEKYEHVPNWSKQFQVPDYTTAKDYSWSVFKDSSSYQALLKGAQQISPENYIGGATTRNQVLGVINKALSDILDWVKKVTVDPASAAKLPAVTAPGEYFETFLSAITVIEPSLRDGATKLSDAEAFGFGTVAGSIKVAFGKSLQGESYVCLPDQPMAPGFKTISELWGMKKATGNFSKPVHVVPVPQVGVIRLSTEARAPAGSLFTFFTK</sequence>
<dbReference type="EMBL" id="MRVG01000005">
    <property type="protein sequence ID" value="PMB68808.1"/>
    <property type="molecule type" value="Genomic_DNA"/>
</dbReference>
<dbReference type="Proteomes" id="UP000235728">
    <property type="component" value="Unassembled WGS sequence"/>
</dbReference>